<dbReference type="EMBL" id="CP129968">
    <property type="protein sequence ID" value="WKK80766.2"/>
    <property type="molecule type" value="Genomic_DNA"/>
</dbReference>
<accession>A0AA49GEP2</accession>
<keyword evidence="1" id="KW-1133">Transmembrane helix</keyword>
<organism evidence="2">
    <name type="scientific">Marivirga arenosa</name>
    <dbReference type="NCBI Taxonomy" id="3059076"/>
    <lineage>
        <taxon>Bacteria</taxon>
        <taxon>Pseudomonadati</taxon>
        <taxon>Bacteroidota</taxon>
        <taxon>Cytophagia</taxon>
        <taxon>Cytophagales</taxon>
        <taxon>Marivirgaceae</taxon>
        <taxon>Marivirga</taxon>
    </lineage>
</organism>
<dbReference type="KEGG" id="marp:QYS47_27365"/>
<feature type="transmembrane region" description="Helical" evidence="1">
    <location>
        <begin position="43"/>
        <end position="60"/>
    </location>
</feature>
<feature type="transmembrane region" description="Helical" evidence="1">
    <location>
        <begin position="12"/>
        <end position="31"/>
    </location>
</feature>
<feature type="transmembrane region" description="Helical" evidence="1">
    <location>
        <begin position="547"/>
        <end position="566"/>
    </location>
</feature>
<protein>
    <submittedName>
        <fullName evidence="2">Uncharacterized protein</fullName>
    </submittedName>
</protein>
<dbReference type="AlphaFoldDB" id="A0AA49GEP2"/>
<gene>
    <name evidence="2" type="ORF">QYS47_27365</name>
</gene>
<sequence>MNKFLLNIYWENLWSFEHLIVLIAITILLLFWEIRKKGRRLPLRVLAVILTIASLYLIYLKPYILQEKPKSSAVLISHVLPHNFQDSLFSKYNIPVLKQDSNYKFTYFGTENATSFSLEELDFQIDTAFLYGYFPQLNPRYYNKRIDYNLKGGLTIDYPKSIDLGDSLKIVIRNNYDQEISEKLIINQNTIPFKVAKKSQAEISTLPKVSADNFIKISDKNYDYNFSVEVKKPELYRIQILSAAPDFEWKFLTNYLKTEGHSVYQKTKISKDKYIIKRINWSDSISINRGVVSNLKILLVDAKSWNNLTKVQQGRFRDELTKNKGSLIFRSNENTNISLDLGMSKITNIFSTGDNLLDQEYYKYLQINTIKDFTEVGKNSLFRTVRPDIIYGIINFQNTFQLSLSGNNQEYDRIWKNVFQELVQNEKSIFYDKTAWPVLYHPFNFTVWSVNTFDQLAVINPSKDTIEMEKIKDEIYPERAHYMFYPARVGWHFIQLENPSKLIPFYVHDSKLTNASQFLNEYNNSYLNYLNFESLEQKQSNYKFQKHFITIWIFILFVIGVGYLWMEDKIT</sequence>
<evidence type="ECO:0000313" key="2">
    <source>
        <dbReference type="EMBL" id="WKK80766.2"/>
    </source>
</evidence>
<evidence type="ECO:0000256" key="1">
    <source>
        <dbReference type="SAM" id="Phobius"/>
    </source>
</evidence>
<dbReference type="RefSeq" id="WP_322345827.1">
    <property type="nucleotide sequence ID" value="NZ_CP129968.2"/>
</dbReference>
<reference evidence="2" key="1">
    <citation type="submission" date="2023-08" db="EMBL/GenBank/DDBJ databases">
        <title>Comparative genomics and taxonomic characterization of three novel marine species of genus Marivirga.</title>
        <authorList>
            <person name="Muhammad N."/>
            <person name="Kim S.-G."/>
        </authorList>
    </citation>
    <scope>NUCLEOTIDE SEQUENCE</scope>
    <source>
        <strain evidence="2">BKB1-2</strain>
    </source>
</reference>
<keyword evidence="1" id="KW-0812">Transmembrane</keyword>
<dbReference type="Proteomes" id="UP001232019">
    <property type="component" value="Chromosome"/>
</dbReference>
<keyword evidence="1" id="KW-0472">Membrane</keyword>
<proteinExistence type="predicted"/>
<name>A0AA49GEP2_9BACT</name>